<evidence type="ECO:0000256" key="1">
    <source>
        <dbReference type="SAM" id="Phobius"/>
    </source>
</evidence>
<keyword evidence="3" id="KW-1185">Reference proteome</keyword>
<reference evidence="2 3" key="1">
    <citation type="submission" date="2019-03" db="EMBL/GenBank/DDBJ databases">
        <title>This is whole genome sequence of Paenibacillus sp MS74 strain.</title>
        <authorList>
            <person name="Trinh H.N."/>
        </authorList>
    </citation>
    <scope>NUCLEOTIDE SEQUENCE [LARGE SCALE GENOMIC DNA]</scope>
    <source>
        <strain evidence="2 3">MS74</strain>
    </source>
</reference>
<dbReference type="AlphaFoldDB" id="A0A4R5KDP2"/>
<gene>
    <name evidence="2" type="ORF">E1757_28955</name>
</gene>
<organism evidence="2 3">
    <name type="scientific">Paenibacillus piri</name>
    <dbReference type="NCBI Taxonomy" id="2547395"/>
    <lineage>
        <taxon>Bacteria</taxon>
        <taxon>Bacillati</taxon>
        <taxon>Bacillota</taxon>
        <taxon>Bacilli</taxon>
        <taxon>Bacillales</taxon>
        <taxon>Paenibacillaceae</taxon>
        <taxon>Paenibacillus</taxon>
    </lineage>
</organism>
<keyword evidence="1" id="KW-0812">Transmembrane</keyword>
<sequence length="75" mass="7910">MKNNTQILHAVKIVGISLLTIGIVLFVLGFFGSNYSNLTAIGIGTISGAVLIFVMGMFFVATEEMLTKAGEGNKS</sequence>
<name>A0A4R5KDP2_9BACL</name>
<dbReference type="RefSeq" id="WP_133234814.1">
    <property type="nucleotide sequence ID" value="NZ_SMRT01000019.1"/>
</dbReference>
<feature type="transmembrane region" description="Helical" evidence="1">
    <location>
        <begin position="38"/>
        <end position="61"/>
    </location>
</feature>
<dbReference type="OrthoDB" id="2438366at2"/>
<comment type="caution">
    <text evidence="2">The sequence shown here is derived from an EMBL/GenBank/DDBJ whole genome shotgun (WGS) entry which is preliminary data.</text>
</comment>
<keyword evidence="1" id="KW-1133">Transmembrane helix</keyword>
<evidence type="ECO:0000313" key="2">
    <source>
        <dbReference type="EMBL" id="TDF92755.1"/>
    </source>
</evidence>
<proteinExistence type="predicted"/>
<evidence type="ECO:0000313" key="3">
    <source>
        <dbReference type="Proteomes" id="UP000295636"/>
    </source>
</evidence>
<accession>A0A4R5KDP2</accession>
<dbReference type="Proteomes" id="UP000295636">
    <property type="component" value="Unassembled WGS sequence"/>
</dbReference>
<protein>
    <submittedName>
        <fullName evidence="2">Uncharacterized protein</fullName>
    </submittedName>
</protein>
<keyword evidence="1" id="KW-0472">Membrane</keyword>
<feature type="transmembrane region" description="Helical" evidence="1">
    <location>
        <begin position="7"/>
        <end position="32"/>
    </location>
</feature>
<dbReference type="EMBL" id="SMRT01000019">
    <property type="protein sequence ID" value="TDF92755.1"/>
    <property type="molecule type" value="Genomic_DNA"/>
</dbReference>